<evidence type="ECO:0000313" key="2">
    <source>
        <dbReference type="Proteomes" id="UP000006620"/>
    </source>
</evidence>
<evidence type="ECO:0000313" key="1">
    <source>
        <dbReference type="EMBL" id="AEI45911.1"/>
    </source>
</evidence>
<proteinExistence type="predicted"/>
<protein>
    <submittedName>
        <fullName evidence="1">Uncharacterized protein</fullName>
    </submittedName>
</protein>
<dbReference type="HOGENOM" id="CLU_3120668_0_0_9"/>
<gene>
    <name evidence="1" type="ordered locus">KNP414_07407</name>
</gene>
<reference evidence="2" key="1">
    <citation type="submission" date="2011-06" db="EMBL/GenBank/DDBJ databases">
        <title>Complete genome sequence of Paenibacillus mucilaginosus KNP414.</title>
        <authorList>
            <person name="Wang J."/>
            <person name="Hu S."/>
            <person name="Hu X."/>
            <person name="Zhang B."/>
            <person name="Dong D."/>
            <person name="Zhang S."/>
            <person name="Zhao K."/>
            <person name="Wu D."/>
        </authorList>
    </citation>
    <scope>NUCLEOTIDE SEQUENCE [LARGE SCALE GENOMIC DNA]</scope>
    <source>
        <strain evidence="2">KNP414</strain>
    </source>
</reference>
<organism evidence="1 2">
    <name type="scientific">Paenibacillus mucilaginosus (strain KNP414)</name>
    <dbReference type="NCBI Taxonomy" id="1036673"/>
    <lineage>
        <taxon>Bacteria</taxon>
        <taxon>Bacillati</taxon>
        <taxon>Bacillota</taxon>
        <taxon>Bacilli</taxon>
        <taxon>Bacillales</taxon>
        <taxon>Paenibacillaceae</taxon>
        <taxon>Paenibacillus</taxon>
    </lineage>
</organism>
<accession>F8FPU4</accession>
<dbReference type="EMBL" id="CP002869">
    <property type="protein sequence ID" value="AEI45911.1"/>
    <property type="molecule type" value="Genomic_DNA"/>
</dbReference>
<sequence length="50" mass="5520">MVRQDSTSFAFFHCIGARLERVSNGAGPEGPTCRQTALLCSYERGRAEWG</sequence>
<name>F8FPU4_PAEMK</name>
<reference evidence="1 2" key="2">
    <citation type="journal article" date="2013" name="Genome Announc.">
        <title>Genome Sequence of Growth-Improving Paenibacillus mucilaginosus Strain KNP414.</title>
        <authorList>
            <person name="Lu J.J."/>
            <person name="Wang J.F."/>
            <person name="Hu X.F."/>
        </authorList>
    </citation>
    <scope>NUCLEOTIDE SEQUENCE [LARGE SCALE GENOMIC DNA]</scope>
    <source>
        <strain evidence="1 2">KNP414</strain>
    </source>
</reference>
<dbReference type="KEGG" id="pms:KNP414_07407"/>
<dbReference type="Proteomes" id="UP000006620">
    <property type="component" value="Chromosome"/>
</dbReference>
<dbReference type="PATRIC" id="fig|1036673.3.peg.6912"/>
<dbReference type="AlphaFoldDB" id="F8FPU4"/>